<dbReference type="SUPFAM" id="SSF82153">
    <property type="entry name" value="FAS1 domain"/>
    <property type="match status" value="1"/>
</dbReference>
<evidence type="ECO:0000256" key="2">
    <source>
        <dbReference type="SAM" id="SignalP"/>
    </source>
</evidence>
<feature type="compositionally biased region" description="Low complexity" evidence="1">
    <location>
        <begin position="69"/>
        <end position="89"/>
    </location>
</feature>
<feature type="compositionally biased region" description="Polar residues" evidence="1">
    <location>
        <begin position="57"/>
        <end position="68"/>
    </location>
</feature>
<protein>
    <recommendedName>
        <fullName evidence="3">FAS1 domain-containing protein</fullName>
    </recommendedName>
</protein>
<feature type="region of interest" description="Disordered" evidence="1">
    <location>
        <begin position="39"/>
        <end position="95"/>
    </location>
</feature>
<dbReference type="PROSITE" id="PS50213">
    <property type="entry name" value="FAS1"/>
    <property type="match status" value="1"/>
</dbReference>
<dbReference type="Gene3D" id="2.30.180.10">
    <property type="entry name" value="FAS1 domain"/>
    <property type="match status" value="1"/>
</dbReference>
<feature type="chain" id="PRO_5030605089" description="FAS1 domain-containing protein" evidence="2">
    <location>
        <begin position="24"/>
        <end position="471"/>
    </location>
</feature>
<evidence type="ECO:0000256" key="1">
    <source>
        <dbReference type="SAM" id="MobiDB-lite"/>
    </source>
</evidence>
<dbReference type="AlphaFoldDB" id="A0A7S4ABI9"/>
<evidence type="ECO:0000313" key="4">
    <source>
        <dbReference type="EMBL" id="CAE0709447.1"/>
    </source>
</evidence>
<dbReference type="EMBL" id="HBIX01002867">
    <property type="protein sequence ID" value="CAE0709447.1"/>
    <property type="molecule type" value="Transcribed_RNA"/>
</dbReference>
<reference evidence="4" key="1">
    <citation type="submission" date="2021-01" db="EMBL/GenBank/DDBJ databases">
        <authorList>
            <person name="Corre E."/>
            <person name="Pelletier E."/>
            <person name="Niang G."/>
            <person name="Scheremetjew M."/>
            <person name="Finn R."/>
            <person name="Kale V."/>
            <person name="Holt S."/>
            <person name="Cochrane G."/>
            <person name="Meng A."/>
            <person name="Brown T."/>
            <person name="Cohen L."/>
        </authorList>
    </citation>
    <scope>NUCLEOTIDE SEQUENCE</scope>
    <source>
        <strain evidence="4">10249 10 AB</strain>
    </source>
</reference>
<dbReference type="SMART" id="SM00554">
    <property type="entry name" value="FAS1"/>
    <property type="match status" value="1"/>
</dbReference>
<organism evidence="4">
    <name type="scientific">Pseudo-nitzschia australis</name>
    <dbReference type="NCBI Taxonomy" id="44445"/>
    <lineage>
        <taxon>Eukaryota</taxon>
        <taxon>Sar</taxon>
        <taxon>Stramenopiles</taxon>
        <taxon>Ochrophyta</taxon>
        <taxon>Bacillariophyta</taxon>
        <taxon>Bacillariophyceae</taxon>
        <taxon>Bacillariophycidae</taxon>
        <taxon>Bacillariales</taxon>
        <taxon>Bacillariaceae</taxon>
        <taxon>Pseudo-nitzschia</taxon>
    </lineage>
</organism>
<accession>A0A7S4ABI9</accession>
<name>A0A7S4ABI9_9STRA</name>
<dbReference type="InterPro" id="IPR000782">
    <property type="entry name" value="FAS1_domain"/>
</dbReference>
<gene>
    <name evidence="4" type="ORF">PAUS00366_LOCUS2167</name>
</gene>
<dbReference type="InterPro" id="IPR036378">
    <property type="entry name" value="FAS1_dom_sf"/>
</dbReference>
<proteinExistence type="predicted"/>
<keyword evidence="2" id="KW-0732">Signal</keyword>
<sequence length="471" mass="52209">MVIIKNSSFAVVLAALLSPVAMGQTSLNYDQCKRAIDFRNKDDNSNGSDQSFDENRSGSQRRTYGNLCTGSTYYTNTGSSSTTSQQGTGEIDSRIGDPFRRLCDIIDENPNVLNMMYSGNSPHTIFAPTDAAFAKIEGLLGRLDNDRILELHVLPQARLTRDLRCGQTYRTINTQQDRRFNQRSKTRCINASRAQQVGPGNSRNGLHPTIGVPDNVFSAKAFEYQTEFIMNFNNKGNSNDKSTYTFSQDIIACNGVIHVVDEVMLPGNNGFVTGALGRIRNNYPPRTNLPEGSPYYGLPGGGLPDLYYGPDDGVAGGLYYDSKGSNRPPISPPILNEYYGGGYYTKFDKKNKKNKGYKGYKGARAGNRARSRRRSQYYSTDGNPQLFNYYGRNLAAEAKTAEVDFDADADELFISDAMFFDERAMTDAKFFGTEGLVEDASEQENGANDGLNNRKRRLEAMLEPDGKITEV</sequence>
<feature type="signal peptide" evidence="2">
    <location>
        <begin position="1"/>
        <end position="23"/>
    </location>
</feature>
<dbReference type="Pfam" id="PF02469">
    <property type="entry name" value="Fasciclin"/>
    <property type="match status" value="1"/>
</dbReference>
<feature type="domain" description="FAS1" evidence="3">
    <location>
        <begin position="86"/>
        <end position="264"/>
    </location>
</feature>
<evidence type="ECO:0000259" key="3">
    <source>
        <dbReference type="PROSITE" id="PS50213"/>
    </source>
</evidence>